<reference evidence="5 6" key="1">
    <citation type="submission" date="2018-12" db="EMBL/GenBank/DDBJ databases">
        <authorList>
            <person name="Sun L."/>
            <person name="Chen Z."/>
        </authorList>
    </citation>
    <scope>NUCLEOTIDE SEQUENCE [LARGE SCALE GENOMIC DNA]</scope>
    <source>
        <strain evidence="5 6">DSM 15890</strain>
    </source>
</reference>
<dbReference type="AlphaFoldDB" id="A0A3S1BMI7"/>
<evidence type="ECO:0000259" key="4">
    <source>
        <dbReference type="PROSITE" id="PS01124"/>
    </source>
</evidence>
<dbReference type="GO" id="GO:0043565">
    <property type="term" value="F:sequence-specific DNA binding"/>
    <property type="evidence" value="ECO:0007669"/>
    <property type="project" value="InterPro"/>
</dbReference>
<accession>A0A3S1BMI7</accession>
<evidence type="ECO:0000313" key="6">
    <source>
        <dbReference type="Proteomes" id="UP000279446"/>
    </source>
</evidence>
<dbReference type="Pfam" id="PF02311">
    <property type="entry name" value="AraC_binding"/>
    <property type="match status" value="1"/>
</dbReference>
<dbReference type="Proteomes" id="UP000279446">
    <property type="component" value="Unassembled WGS sequence"/>
</dbReference>
<dbReference type="InterPro" id="IPR037923">
    <property type="entry name" value="HTH-like"/>
</dbReference>
<dbReference type="SUPFAM" id="SSF51215">
    <property type="entry name" value="Regulatory protein AraC"/>
    <property type="match status" value="1"/>
</dbReference>
<dbReference type="Gene3D" id="1.10.10.60">
    <property type="entry name" value="Homeodomain-like"/>
    <property type="match status" value="1"/>
</dbReference>
<keyword evidence="6" id="KW-1185">Reference proteome</keyword>
<dbReference type="SUPFAM" id="SSF46689">
    <property type="entry name" value="Homeodomain-like"/>
    <property type="match status" value="1"/>
</dbReference>
<dbReference type="PROSITE" id="PS00041">
    <property type="entry name" value="HTH_ARAC_FAMILY_1"/>
    <property type="match status" value="1"/>
</dbReference>
<gene>
    <name evidence="5" type="ORF">EJP82_15785</name>
</gene>
<dbReference type="InterPro" id="IPR003313">
    <property type="entry name" value="AraC-bd"/>
</dbReference>
<evidence type="ECO:0000256" key="1">
    <source>
        <dbReference type="ARBA" id="ARBA00023015"/>
    </source>
</evidence>
<evidence type="ECO:0000256" key="2">
    <source>
        <dbReference type="ARBA" id="ARBA00023125"/>
    </source>
</evidence>
<keyword evidence="1" id="KW-0805">Transcription regulation</keyword>
<organism evidence="5 6">
    <name type="scientific">Paenibacillus anaericanus</name>
    <dbReference type="NCBI Taxonomy" id="170367"/>
    <lineage>
        <taxon>Bacteria</taxon>
        <taxon>Bacillati</taxon>
        <taxon>Bacillota</taxon>
        <taxon>Bacilli</taxon>
        <taxon>Bacillales</taxon>
        <taxon>Paenibacillaceae</taxon>
        <taxon>Paenibacillus</taxon>
    </lineage>
</organism>
<dbReference type="PROSITE" id="PS01124">
    <property type="entry name" value="HTH_ARAC_FAMILY_2"/>
    <property type="match status" value="1"/>
</dbReference>
<dbReference type="InterPro" id="IPR020449">
    <property type="entry name" value="Tscrpt_reg_AraC-type_HTH"/>
</dbReference>
<feature type="domain" description="HTH araC/xylS-type" evidence="4">
    <location>
        <begin position="185"/>
        <end position="283"/>
    </location>
</feature>
<dbReference type="Pfam" id="PF12833">
    <property type="entry name" value="HTH_18"/>
    <property type="match status" value="1"/>
</dbReference>
<keyword evidence="3" id="KW-0804">Transcription</keyword>
<keyword evidence="2" id="KW-0238">DNA-binding</keyword>
<dbReference type="PRINTS" id="PR00032">
    <property type="entry name" value="HTHARAC"/>
</dbReference>
<dbReference type="InterPro" id="IPR018060">
    <property type="entry name" value="HTH_AraC"/>
</dbReference>
<dbReference type="OrthoDB" id="9803764at2"/>
<name>A0A3S1BMI7_9BACL</name>
<dbReference type="RefSeq" id="WP_127193038.1">
    <property type="nucleotide sequence ID" value="NZ_JAUSSS010000004.1"/>
</dbReference>
<protein>
    <submittedName>
        <fullName evidence="5">Helix-turn-helix domain-containing protein</fullName>
    </submittedName>
</protein>
<dbReference type="EMBL" id="RZNY01000013">
    <property type="protein sequence ID" value="RUT45144.1"/>
    <property type="molecule type" value="Genomic_DNA"/>
</dbReference>
<dbReference type="SMART" id="SM00342">
    <property type="entry name" value="HTH_ARAC"/>
    <property type="match status" value="1"/>
</dbReference>
<dbReference type="InterPro" id="IPR018062">
    <property type="entry name" value="HTH_AraC-typ_CS"/>
</dbReference>
<dbReference type="InterPro" id="IPR009057">
    <property type="entry name" value="Homeodomain-like_sf"/>
</dbReference>
<sequence>MTKYMDYMISSRPIRIFNSIVDSSKLKVKSLTVINGGHLPGRTMQRKDANFMNWAFVVITDGGGYYQVDGGPLQKVEAGNWFCLFPGAVFNYGPNDDGYWDEYYFTVEGDRVVEWVDNWLGSPSLIHKATIDDALLHKMEMMFMLIDSGMPSNLDRASMMLESFLYELAAGSDGKDEGGPRTFVLKVIEDISQSLYVPFEPEEMASRHHISLSTLRRIIHDYSGYPLNEFLHRLKAAEARNILLNTEMTVKEIGELLGYKDTFYFSRVFKKITGVSPKSYRNSGGQ</sequence>
<dbReference type="PANTHER" id="PTHR43280">
    <property type="entry name" value="ARAC-FAMILY TRANSCRIPTIONAL REGULATOR"/>
    <property type="match status" value="1"/>
</dbReference>
<proteinExistence type="predicted"/>
<evidence type="ECO:0000313" key="5">
    <source>
        <dbReference type="EMBL" id="RUT45144.1"/>
    </source>
</evidence>
<comment type="caution">
    <text evidence="5">The sequence shown here is derived from an EMBL/GenBank/DDBJ whole genome shotgun (WGS) entry which is preliminary data.</text>
</comment>
<dbReference type="PANTHER" id="PTHR43280:SF2">
    <property type="entry name" value="HTH-TYPE TRANSCRIPTIONAL REGULATOR EXSA"/>
    <property type="match status" value="1"/>
</dbReference>
<evidence type="ECO:0000256" key="3">
    <source>
        <dbReference type="ARBA" id="ARBA00023163"/>
    </source>
</evidence>
<dbReference type="GO" id="GO:0003700">
    <property type="term" value="F:DNA-binding transcription factor activity"/>
    <property type="evidence" value="ECO:0007669"/>
    <property type="project" value="InterPro"/>
</dbReference>